<reference evidence="3" key="1">
    <citation type="journal article" date="2015" name="Nature">
        <title>Complex archaea that bridge the gap between prokaryotes and eukaryotes.</title>
        <authorList>
            <person name="Spang A."/>
            <person name="Saw J.H."/>
            <person name="Jorgensen S.L."/>
            <person name="Zaremba-Niedzwiedzka K."/>
            <person name="Martijn J."/>
            <person name="Lind A.E."/>
            <person name="van Eijk R."/>
            <person name="Schleper C."/>
            <person name="Guy L."/>
            <person name="Ettema T.J."/>
        </authorList>
    </citation>
    <scope>NUCLEOTIDE SEQUENCE</scope>
</reference>
<protein>
    <recommendedName>
        <fullName evidence="2">Translation elongation factor P/YeiP central domain-containing protein</fullName>
    </recommendedName>
</protein>
<dbReference type="Pfam" id="PF08207">
    <property type="entry name" value="EFP_N"/>
    <property type="match status" value="1"/>
</dbReference>
<dbReference type="GO" id="GO:0043043">
    <property type="term" value="P:peptide biosynthetic process"/>
    <property type="evidence" value="ECO:0007669"/>
    <property type="project" value="InterPro"/>
</dbReference>
<dbReference type="InterPro" id="IPR012340">
    <property type="entry name" value="NA-bd_OB-fold"/>
</dbReference>
<dbReference type="PANTHER" id="PTHR30053:SF12">
    <property type="entry name" value="ELONGATION FACTOR P (EF-P) FAMILY PROTEIN"/>
    <property type="match status" value="1"/>
</dbReference>
<proteinExistence type="inferred from homology"/>
<dbReference type="SMART" id="SM01185">
    <property type="entry name" value="EFP"/>
    <property type="match status" value="1"/>
</dbReference>
<evidence type="ECO:0000259" key="2">
    <source>
        <dbReference type="SMART" id="SM01185"/>
    </source>
</evidence>
<organism evidence="3">
    <name type="scientific">marine sediment metagenome</name>
    <dbReference type="NCBI Taxonomy" id="412755"/>
    <lineage>
        <taxon>unclassified sequences</taxon>
        <taxon>metagenomes</taxon>
        <taxon>ecological metagenomes</taxon>
    </lineage>
</organism>
<dbReference type="AlphaFoldDB" id="A0A0F9NIJ7"/>
<dbReference type="InterPro" id="IPR001059">
    <property type="entry name" value="Transl_elong_P/YeiP_cen"/>
</dbReference>
<dbReference type="Gene3D" id="2.40.50.140">
    <property type="entry name" value="Nucleic acid-binding proteins"/>
    <property type="match status" value="2"/>
</dbReference>
<dbReference type="Gene3D" id="2.30.30.30">
    <property type="match status" value="1"/>
</dbReference>
<dbReference type="InterPro" id="IPR015365">
    <property type="entry name" value="Elong-fact-P_C"/>
</dbReference>
<evidence type="ECO:0000256" key="1">
    <source>
        <dbReference type="ARBA" id="ARBA00009479"/>
    </source>
</evidence>
<dbReference type="EMBL" id="LAZR01008067">
    <property type="protein sequence ID" value="KKM81162.1"/>
    <property type="molecule type" value="Genomic_DNA"/>
</dbReference>
<dbReference type="Pfam" id="PF09285">
    <property type="entry name" value="Elong-fact-P_C"/>
    <property type="match status" value="1"/>
</dbReference>
<evidence type="ECO:0000313" key="3">
    <source>
        <dbReference type="EMBL" id="KKM81162.1"/>
    </source>
</evidence>
<sequence length="170" mass="19140">MPTSNQLSPGMTINIDKKIFRVESCVKVSTAKGTPFIKTKLRDLSTEEVIEKNFKLAQKIQEVSLVVHDLEYLYIEGKNFLFLDIGELENALVPPNILADKINYLKEGIRVKAFFYGNSIFSIELPQFLELMVIKTTSKEDKLSVANPTKTAVLETGAKIDVPLFVEVED</sequence>
<dbReference type="InterPro" id="IPR014722">
    <property type="entry name" value="Rib_uL2_dom2"/>
</dbReference>
<dbReference type="SUPFAM" id="SSF50249">
    <property type="entry name" value="Nucleic acid-binding proteins"/>
    <property type="match status" value="1"/>
</dbReference>
<dbReference type="InterPro" id="IPR020599">
    <property type="entry name" value="Transl_elong_fac_P/YeiP"/>
</dbReference>
<comment type="similarity">
    <text evidence="1">Belongs to the elongation factor P family.</text>
</comment>
<comment type="caution">
    <text evidence="3">The sequence shown here is derived from an EMBL/GenBank/DDBJ whole genome shotgun (WGS) entry which is preliminary data.</text>
</comment>
<dbReference type="GO" id="GO:0003746">
    <property type="term" value="F:translation elongation factor activity"/>
    <property type="evidence" value="ECO:0007669"/>
    <property type="project" value="InterPro"/>
</dbReference>
<gene>
    <name evidence="3" type="ORF">LCGC14_1332540</name>
</gene>
<dbReference type="PIRSF" id="PIRSF005901">
    <property type="entry name" value="EF-P"/>
    <property type="match status" value="1"/>
</dbReference>
<feature type="non-terminal residue" evidence="3">
    <location>
        <position position="170"/>
    </location>
</feature>
<dbReference type="InterPro" id="IPR008991">
    <property type="entry name" value="Translation_prot_SH3-like_sf"/>
</dbReference>
<dbReference type="Pfam" id="PF01132">
    <property type="entry name" value="EFP"/>
    <property type="match status" value="1"/>
</dbReference>
<dbReference type="GO" id="GO:0005737">
    <property type="term" value="C:cytoplasm"/>
    <property type="evidence" value="ECO:0007669"/>
    <property type="project" value="InterPro"/>
</dbReference>
<dbReference type="PANTHER" id="PTHR30053">
    <property type="entry name" value="ELONGATION FACTOR P"/>
    <property type="match status" value="1"/>
</dbReference>
<dbReference type="SUPFAM" id="SSF50104">
    <property type="entry name" value="Translation proteins SH3-like domain"/>
    <property type="match status" value="1"/>
</dbReference>
<name>A0A0F9NIJ7_9ZZZZ</name>
<feature type="domain" description="Translation elongation factor P/YeiP central" evidence="2">
    <location>
        <begin position="67"/>
        <end position="121"/>
    </location>
</feature>
<dbReference type="InterPro" id="IPR013185">
    <property type="entry name" value="Transl_elong_KOW-like"/>
</dbReference>
<accession>A0A0F9NIJ7</accession>